<gene>
    <name evidence="3" type="ORF">C1SCF055_LOCUS7744</name>
</gene>
<dbReference type="Proteomes" id="UP001152797">
    <property type="component" value="Unassembled WGS sequence"/>
</dbReference>
<evidence type="ECO:0000256" key="2">
    <source>
        <dbReference type="ARBA" id="ARBA00023004"/>
    </source>
</evidence>
<dbReference type="PANTHER" id="PTHR47435">
    <property type="entry name" value="KELCH REPEAT PROTEIN (AFU_ORTHOLOGUE AFUA_5G12780)"/>
    <property type="match status" value="1"/>
</dbReference>
<dbReference type="SUPFAM" id="SSF50965">
    <property type="entry name" value="Galactose oxidase, central domain"/>
    <property type="match status" value="1"/>
</dbReference>
<accession>A0A9P1FKU3</accession>
<comment type="caution">
    <text evidence="3">The sequence shown here is derived from an EMBL/GenBank/DDBJ whole genome shotgun (WGS) entry which is preliminary data.</text>
</comment>
<organism evidence="3">
    <name type="scientific">Cladocopium goreaui</name>
    <dbReference type="NCBI Taxonomy" id="2562237"/>
    <lineage>
        <taxon>Eukaryota</taxon>
        <taxon>Sar</taxon>
        <taxon>Alveolata</taxon>
        <taxon>Dinophyceae</taxon>
        <taxon>Suessiales</taxon>
        <taxon>Symbiodiniaceae</taxon>
        <taxon>Cladocopium</taxon>
    </lineage>
</organism>
<dbReference type="EMBL" id="CAMXCT030000514">
    <property type="protein sequence ID" value="CAL4767130.1"/>
    <property type="molecule type" value="Genomic_DNA"/>
</dbReference>
<dbReference type="Pfam" id="PF24681">
    <property type="entry name" value="Kelch_KLHDC2_KLHL20_DRC7"/>
    <property type="match status" value="1"/>
</dbReference>
<dbReference type="InterPro" id="IPR011043">
    <property type="entry name" value="Gal_Oxase/kelch_b-propeller"/>
</dbReference>
<reference evidence="3" key="1">
    <citation type="submission" date="2022-10" db="EMBL/GenBank/DDBJ databases">
        <authorList>
            <person name="Chen Y."/>
            <person name="Dougan E. K."/>
            <person name="Chan C."/>
            <person name="Rhodes N."/>
            <person name="Thang M."/>
        </authorList>
    </citation>
    <scope>NUCLEOTIDE SEQUENCE</scope>
</reference>
<keyword evidence="2" id="KW-0408">Iron</keyword>
<keyword evidence="5" id="KW-1185">Reference proteome</keyword>
<evidence type="ECO:0000313" key="5">
    <source>
        <dbReference type="Proteomes" id="UP001152797"/>
    </source>
</evidence>
<proteinExistence type="predicted"/>
<dbReference type="OrthoDB" id="300231at2759"/>
<evidence type="ECO:0000256" key="1">
    <source>
        <dbReference type="ARBA" id="ARBA00022737"/>
    </source>
</evidence>
<keyword evidence="1" id="KW-0677">Repeat</keyword>
<dbReference type="InterPro" id="IPR015915">
    <property type="entry name" value="Kelch-typ_b-propeller"/>
</dbReference>
<reference evidence="4 5" key="2">
    <citation type="submission" date="2024-05" db="EMBL/GenBank/DDBJ databases">
        <authorList>
            <person name="Chen Y."/>
            <person name="Shah S."/>
            <person name="Dougan E. K."/>
            <person name="Thang M."/>
            <person name="Chan C."/>
        </authorList>
    </citation>
    <scope>NUCLEOTIDE SEQUENCE [LARGE SCALE GENOMIC DNA]</scope>
</reference>
<evidence type="ECO:0000313" key="4">
    <source>
        <dbReference type="EMBL" id="CAL4767130.1"/>
    </source>
</evidence>
<sequence>MSGHWTVEKNASGPVARYEHVAAWDAGPEMGHRLLWLHGGWDGQRAFRDLWKFDVRSRAWNLVSSGSAGPSERWAHVCAWDPKTRQLWVHGGWNSRSNLQDLWMFHAATERWLHLSLDVSPTARDPPAGHDHVAAFDDTGRSLLIHGGDAALNGPGCWDGFRVFRDLWTFDVDAQRWSLLDTGNSGPSARHDHVAVFDPTKRRLWIHGGGVISEEGFNDLWTFDVPRLQWSQVASGSGPSRCWGHVAAWDGTLAGLDQEGSHGEVWVHGGWSSGELWKFNVANNHWSLQGRSPTQMWEHATPILWLHGGRNLGGVSSAELWQFQSLEVESCSLGMPSPLCEQVLCLMLVALISSCVTDRMLWQRLRTAQLDGRWAPPKDGSKTKRSTAEVQVGFLGFVAHSAHQILGHVQAAQLRVLPADLQKVIDYVPWLFRWSQWWKW</sequence>
<dbReference type="GO" id="GO:0019760">
    <property type="term" value="P:glucosinolate metabolic process"/>
    <property type="evidence" value="ECO:0007669"/>
    <property type="project" value="UniProtKB-ARBA"/>
</dbReference>
<dbReference type="EMBL" id="CAMXCT010000514">
    <property type="protein sequence ID" value="CAI3979818.1"/>
    <property type="molecule type" value="Genomic_DNA"/>
</dbReference>
<dbReference type="PANTHER" id="PTHR47435:SF4">
    <property type="entry name" value="KELCH REPEAT PROTEIN (AFU_ORTHOLOGUE AFUA_5G12780)"/>
    <property type="match status" value="1"/>
</dbReference>
<dbReference type="Gene3D" id="2.120.10.80">
    <property type="entry name" value="Kelch-type beta propeller"/>
    <property type="match status" value="2"/>
</dbReference>
<evidence type="ECO:0000313" key="3">
    <source>
        <dbReference type="EMBL" id="CAI3979818.1"/>
    </source>
</evidence>
<protein>
    <submittedName>
        <fullName evidence="4">Muskelin</fullName>
    </submittedName>
</protein>
<dbReference type="AlphaFoldDB" id="A0A9P1FKU3"/>
<name>A0A9P1FKU3_9DINO</name>
<dbReference type="EMBL" id="CAMXCT020000514">
    <property type="protein sequence ID" value="CAL1133193.1"/>
    <property type="molecule type" value="Genomic_DNA"/>
</dbReference>